<evidence type="ECO:0000256" key="3">
    <source>
        <dbReference type="ARBA" id="ARBA00023082"/>
    </source>
</evidence>
<feature type="domain" description="RNA polymerase sigma factor 70 region 4 type 2" evidence="6">
    <location>
        <begin position="143"/>
        <end position="194"/>
    </location>
</feature>
<accession>A0A3D8MCN8</accession>
<dbReference type="EMBL" id="QRHA01000002">
    <property type="protein sequence ID" value="RDV27989.1"/>
    <property type="molecule type" value="Genomic_DNA"/>
</dbReference>
<dbReference type="Gene3D" id="1.10.10.10">
    <property type="entry name" value="Winged helix-like DNA-binding domain superfamily/Winged helix DNA-binding domain"/>
    <property type="match status" value="1"/>
</dbReference>
<evidence type="ECO:0000256" key="4">
    <source>
        <dbReference type="ARBA" id="ARBA00023163"/>
    </source>
</evidence>
<gene>
    <name evidence="7" type="ORF">DXV75_03195</name>
</gene>
<sequence>MTVPGFISALYGIRRHNMKPNRTLPPPSPLSDHKGTMQSLTVETLENFRKPLLRYFTRQLGSTFDAEDLVQDVFLRILKRQSDSRIEEPKAFLFRAAANTLKDHLRLQRRKKHNLHIADTQAFRWEEDERCEERVHLARRNLNQFWAELSQLPKTTQTIFIMRMHQRYPYQQIANACALSTRSVERHIYRALQHFSPIIEES</sequence>
<dbReference type="NCBIfam" id="TIGR02937">
    <property type="entry name" value="sigma70-ECF"/>
    <property type="match status" value="1"/>
</dbReference>
<proteinExistence type="inferred from homology"/>
<dbReference type="Proteomes" id="UP000256561">
    <property type="component" value="Unassembled WGS sequence"/>
</dbReference>
<dbReference type="Pfam" id="PF04542">
    <property type="entry name" value="Sigma70_r2"/>
    <property type="match status" value="1"/>
</dbReference>
<dbReference type="InterPro" id="IPR013325">
    <property type="entry name" value="RNA_pol_sigma_r2"/>
</dbReference>
<dbReference type="InterPro" id="IPR039425">
    <property type="entry name" value="RNA_pol_sigma-70-like"/>
</dbReference>
<keyword evidence="3" id="KW-0731">Sigma factor</keyword>
<organism evidence="7 8">
    <name type="scientific">Alteromonas aestuariivivens</name>
    <dbReference type="NCBI Taxonomy" id="1938339"/>
    <lineage>
        <taxon>Bacteria</taxon>
        <taxon>Pseudomonadati</taxon>
        <taxon>Pseudomonadota</taxon>
        <taxon>Gammaproteobacteria</taxon>
        <taxon>Alteromonadales</taxon>
        <taxon>Alteromonadaceae</taxon>
        <taxon>Alteromonas/Salinimonas group</taxon>
        <taxon>Alteromonas</taxon>
    </lineage>
</organism>
<dbReference type="InterPro" id="IPR007627">
    <property type="entry name" value="RNA_pol_sigma70_r2"/>
</dbReference>
<dbReference type="OrthoDB" id="9794372at2"/>
<dbReference type="GO" id="GO:0006352">
    <property type="term" value="P:DNA-templated transcription initiation"/>
    <property type="evidence" value="ECO:0007669"/>
    <property type="project" value="InterPro"/>
</dbReference>
<dbReference type="SUPFAM" id="SSF88946">
    <property type="entry name" value="Sigma2 domain of RNA polymerase sigma factors"/>
    <property type="match status" value="1"/>
</dbReference>
<keyword evidence="8" id="KW-1185">Reference proteome</keyword>
<dbReference type="PANTHER" id="PTHR43133:SF63">
    <property type="entry name" value="RNA POLYMERASE SIGMA FACTOR FECI-RELATED"/>
    <property type="match status" value="1"/>
</dbReference>
<evidence type="ECO:0000259" key="5">
    <source>
        <dbReference type="Pfam" id="PF04542"/>
    </source>
</evidence>
<reference evidence="8" key="1">
    <citation type="submission" date="2018-08" db="EMBL/GenBank/DDBJ databases">
        <authorList>
            <person name="Zhang J."/>
            <person name="Du Z.-J."/>
        </authorList>
    </citation>
    <scope>NUCLEOTIDE SEQUENCE [LARGE SCALE GENOMIC DNA]</scope>
    <source>
        <strain evidence="8">KCTC 52655</strain>
    </source>
</reference>
<dbReference type="Gene3D" id="1.10.1740.10">
    <property type="match status" value="1"/>
</dbReference>
<dbReference type="Pfam" id="PF08281">
    <property type="entry name" value="Sigma70_r4_2"/>
    <property type="match status" value="1"/>
</dbReference>
<name>A0A3D8MCN8_9ALTE</name>
<dbReference type="InterPro" id="IPR013324">
    <property type="entry name" value="RNA_pol_sigma_r3/r4-like"/>
</dbReference>
<keyword evidence="4" id="KW-0804">Transcription</keyword>
<keyword evidence="2" id="KW-0805">Transcription regulation</keyword>
<dbReference type="PANTHER" id="PTHR43133">
    <property type="entry name" value="RNA POLYMERASE ECF-TYPE SIGMA FACTO"/>
    <property type="match status" value="1"/>
</dbReference>
<protein>
    <submittedName>
        <fullName evidence="7">RNA polymerase sigma factor</fullName>
    </submittedName>
</protein>
<comment type="caution">
    <text evidence="7">The sequence shown here is derived from an EMBL/GenBank/DDBJ whole genome shotgun (WGS) entry which is preliminary data.</text>
</comment>
<dbReference type="InterPro" id="IPR014284">
    <property type="entry name" value="RNA_pol_sigma-70_dom"/>
</dbReference>
<evidence type="ECO:0000256" key="1">
    <source>
        <dbReference type="ARBA" id="ARBA00010641"/>
    </source>
</evidence>
<evidence type="ECO:0000256" key="2">
    <source>
        <dbReference type="ARBA" id="ARBA00023015"/>
    </source>
</evidence>
<dbReference type="InterPro" id="IPR036388">
    <property type="entry name" value="WH-like_DNA-bd_sf"/>
</dbReference>
<comment type="similarity">
    <text evidence="1">Belongs to the sigma-70 factor family. ECF subfamily.</text>
</comment>
<dbReference type="InterPro" id="IPR013249">
    <property type="entry name" value="RNA_pol_sigma70_r4_t2"/>
</dbReference>
<evidence type="ECO:0000313" key="8">
    <source>
        <dbReference type="Proteomes" id="UP000256561"/>
    </source>
</evidence>
<dbReference type="AlphaFoldDB" id="A0A3D8MCN8"/>
<evidence type="ECO:0000313" key="7">
    <source>
        <dbReference type="EMBL" id="RDV27989.1"/>
    </source>
</evidence>
<dbReference type="GO" id="GO:0016987">
    <property type="term" value="F:sigma factor activity"/>
    <property type="evidence" value="ECO:0007669"/>
    <property type="project" value="UniProtKB-KW"/>
</dbReference>
<dbReference type="SUPFAM" id="SSF88659">
    <property type="entry name" value="Sigma3 and sigma4 domains of RNA polymerase sigma factors"/>
    <property type="match status" value="1"/>
</dbReference>
<feature type="domain" description="RNA polymerase sigma-70 region 2" evidence="5">
    <location>
        <begin position="48"/>
        <end position="110"/>
    </location>
</feature>
<dbReference type="GO" id="GO:0003677">
    <property type="term" value="F:DNA binding"/>
    <property type="evidence" value="ECO:0007669"/>
    <property type="project" value="InterPro"/>
</dbReference>
<evidence type="ECO:0000259" key="6">
    <source>
        <dbReference type="Pfam" id="PF08281"/>
    </source>
</evidence>